<reference evidence="2 3" key="1">
    <citation type="journal article" date="2018" name="Front. Plant Sci.">
        <title>Red Clover (Trifolium pratense) and Zigzag Clover (T. medium) - A Picture of Genomic Similarities and Differences.</title>
        <authorList>
            <person name="Dluhosova J."/>
            <person name="Istvanek J."/>
            <person name="Nedelnik J."/>
            <person name="Repkova J."/>
        </authorList>
    </citation>
    <scope>NUCLEOTIDE SEQUENCE [LARGE SCALE GENOMIC DNA]</scope>
    <source>
        <strain evidence="3">cv. 10/8</strain>
        <tissue evidence="2">Leaf</tissue>
    </source>
</reference>
<accession>A0A392PHE3</accession>
<evidence type="ECO:0000313" key="3">
    <source>
        <dbReference type="Proteomes" id="UP000265520"/>
    </source>
</evidence>
<proteinExistence type="predicted"/>
<comment type="caution">
    <text evidence="2">The sequence shown here is derived from an EMBL/GenBank/DDBJ whole genome shotgun (WGS) entry which is preliminary data.</text>
</comment>
<dbReference type="Pfam" id="PF20167">
    <property type="entry name" value="Transposase_32"/>
    <property type="match status" value="1"/>
</dbReference>
<dbReference type="EMBL" id="LXQA010080468">
    <property type="protein sequence ID" value="MCI11511.1"/>
    <property type="molecule type" value="Genomic_DNA"/>
</dbReference>
<feature type="non-terminal residue" evidence="2">
    <location>
        <position position="1"/>
    </location>
</feature>
<dbReference type="InterPro" id="IPR046796">
    <property type="entry name" value="Transposase_32_dom"/>
</dbReference>
<keyword evidence="3" id="KW-1185">Reference proteome</keyword>
<feature type="domain" description="Putative plant transposon protein" evidence="1">
    <location>
        <begin position="1"/>
        <end position="125"/>
    </location>
</feature>
<evidence type="ECO:0000259" key="1">
    <source>
        <dbReference type="Pfam" id="PF20167"/>
    </source>
</evidence>
<dbReference type="Proteomes" id="UP000265520">
    <property type="component" value="Unassembled WGS sequence"/>
</dbReference>
<evidence type="ECO:0000313" key="2">
    <source>
        <dbReference type="EMBL" id="MCI11511.1"/>
    </source>
</evidence>
<protein>
    <recommendedName>
        <fullName evidence="1">Putative plant transposon protein domain-containing protein</fullName>
    </recommendedName>
</protein>
<organism evidence="2 3">
    <name type="scientific">Trifolium medium</name>
    <dbReference type="NCBI Taxonomy" id="97028"/>
    <lineage>
        <taxon>Eukaryota</taxon>
        <taxon>Viridiplantae</taxon>
        <taxon>Streptophyta</taxon>
        <taxon>Embryophyta</taxon>
        <taxon>Tracheophyta</taxon>
        <taxon>Spermatophyta</taxon>
        <taxon>Magnoliopsida</taxon>
        <taxon>eudicotyledons</taxon>
        <taxon>Gunneridae</taxon>
        <taxon>Pentapetalae</taxon>
        <taxon>rosids</taxon>
        <taxon>fabids</taxon>
        <taxon>Fabales</taxon>
        <taxon>Fabaceae</taxon>
        <taxon>Papilionoideae</taxon>
        <taxon>50 kb inversion clade</taxon>
        <taxon>NPAAA clade</taxon>
        <taxon>Hologalegina</taxon>
        <taxon>IRL clade</taxon>
        <taxon>Trifolieae</taxon>
        <taxon>Trifolium</taxon>
    </lineage>
</organism>
<name>A0A392PHE3_9FABA</name>
<dbReference type="AlphaFoldDB" id="A0A392PHE3"/>
<sequence length="126" mass="14644">NWVEEFYANAFGRRSDDFTSYTRGVKISYAPNTIDGIFGFRPEEHCAVRQQCDRNLTGEEYTEMLQTLALPGKDWCYDSQGRRSRLQATEMMPVAKGWVKWLVRNFECCSNETEIIMSRCHAVDVI</sequence>